<dbReference type="FunFam" id="3.30.200.20:FF:000315">
    <property type="entry name" value="Calcium-dependent protein kinase 3"/>
    <property type="match status" value="1"/>
</dbReference>
<evidence type="ECO:0000256" key="2">
    <source>
        <dbReference type="ARBA" id="ARBA00005253"/>
    </source>
</evidence>
<organism evidence="20 21">
    <name type="scientific">Chrysophaeum taylorii</name>
    <dbReference type="NCBI Taxonomy" id="2483200"/>
    <lineage>
        <taxon>Eukaryota</taxon>
        <taxon>Sar</taxon>
        <taxon>Stramenopiles</taxon>
        <taxon>Ochrophyta</taxon>
        <taxon>Pelagophyceae</taxon>
        <taxon>Pelagomonadales</taxon>
        <taxon>Pelagomonadaceae</taxon>
        <taxon>Chrysophaeum</taxon>
    </lineage>
</organism>
<dbReference type="GO" id="GO:0005524">
    <property type="term" value="F:ATP binding"/>
    <property type="evidence" value="ECO:0007669"/>
    <property type="project" value="UniProtKB-UniRule"/>
</dbReference>
<evidence type="ECO:0000259" key="18">
    <source>
        <dbReference type="PROSITE" id="PS50011"/>
    </source>
</evidence>
<dbReference type="EC" id="2.7.11.1" evidence="3"/>
<dbReference type="Pfam" id="PF13499">
    <property type="entry name" value="EF-hand_7"/>
    <property type="match status" value="1"/>
</dbReference>
<keyword evidence="11 15" id="KW-0067">ATP-binding</keyword>
<dbReference type="Gene3D" id="3.30.200.20">
    <property type="entry name" value="Phosphorylase Kinase, domain 1"/>
    <property type="match status" value="1"/>
</dbReference>
<dbReference type="SMART" id="SM00220">
    <property type="entry name" value="S_TKc"/>
    <property type="match status" value="1"/>
</dbReference>
<evidence type="ECO:0000256" key="11">
    <source>
        <dbReference type="ARBA" id="ARBA00022840"/>
    </source>
</evidence>
<feature type="compositionally biased region" description="Low complexity" evidence="17">
    <location>
        <begin position="17"/>
        <end position="27"/>
    </location>
</feature>
<dbReference type="PROSITE" id="PS00107">
    <property type="entry name" value="PROTEIN_KINASE_ATP"/>
    <property type="match status" value="1"/>
</dbReference>
<protein>
    <recommendedName>
        <fullName evidence="3">non-specific serine/threonine protein kinase</fullName>
        <ecNumber evidence="3">2.7.11.1</ecNumber>
    </recommendedName>
</protein>
<evidence type="ECO:0000256" key="12">
    <source>
        <dbReference type="ARBA" id="ARBA00024334"/>
    </source>
</evidence>
<keyword evidence="7" id="KW-0677">Repeat</keyword>
<keyword evidence="21" id="KW-1185">Reference proteome</keyword>
<dbReference type="InterPro" id="IPR008271">
    <property type="entry name" value="Ser/Thr_kinase_AS"/>
</dbReference>
<comment type="cofactor">
    <cofactor evidence="1">
        <name>Mg(2+)</name>
        <dbReference type="ChEBI" id="CHEBI:18420"/>
    </cofactor>
</comment>
<reference evidence="20" key="1">
    <citation type="submission" date="2023-01" db="EMBL/GenBank/DDBJ databases">
        <title>Metagenome sequencing of chrysophaentin producing Chrysophaeum taylorii.</title>
        <authorList>
            <person name="Davison J."/>
            <person name="Bewley C."/>
        </authorList>
    </citation>
    <scope>NUCLEOTIDE SEQUENCE</scope>
    <source>
        <strain evidence="20">NIES-1699</strain>
    </source>
</reference>
<dbReference type="PROSITE" id="PS50011">
    <property type="entry name" value="PROTEIN_KINASE_DOM"/>
    <property type="match status" value="1"/>
</dbReference>
<evidence type="ECO:0000256" key="8">
    <source>
        <dbReference type="ARBA" id="ARBA00022741"/>
    </source>
</evidence>
<dbReference type="PROSITE" id="PS00108">
    <property type="entry name" value="PROTEIN_KINASE_ST"/>
    <property type="match status" value="1"/>
</dbReference>
<dbReference type="PROSITE" id="PS50222">
    <property type="entry name" value="EF_HAND_2"/>
    <property type="match status" value="2"/>
</dbReference>
<dbReference type="SUPFAM" id="SSF47473">
    <property type="entry name" value="EF-hand"/>
    <property type="match status" value="1"/>
</dbReference>
<keyword evidence="5" id="KW-0808">Transferase</keyword>
<dbReference type="InterPro" id="IPR011009">
    <property type="entry name" value="Kinase-like_dom_sf"/>
</dbReference>
<accession>A0AAD7U8L7</accession>
<keyword evidence="6" id="KW-0479">Metal-binding</keyword>
<comment type="catalytic activity">
    <reaction evidence="14">
        <text>L-seryl-[protein] + ATP = O-phospho-L-seryl-[protein] + ADP + H(+)</text>
        <dbReference type="Rhea" id="RHEA:17989"/>
        <dbReference type="Rhea" id="RHEA-COMP:9863"/>
        <dbReference type="Rhea" id="RHEA-COMP:11604"/>
        <dbReference type="ChEBI" id="CHEBI:15378"/>
        <dbReference type="ChEBI" id="CHEBI:29999"/>
        <dbReference type="ChEBI" id="CHEBI:30616"/>
        <dbReference type="ChEBI" id="CHEBI:83421"/>
        <dbReference type="ChEBI" id="CHEBI:456216"/>
        <dbReference type="EC" id="2.7.11.1"/>
    </reaction>
</comment>
<dbReference type="Proteomes" id="UP001230188">
    <property type="component" value="Unassembled WGS sequence"/>
</dbReference>
<dbReference type="InterPro" id="IPR002048">
    <property type="entry name" value="EF_hand_dom"/>
</dbReference>
<name>A0AAD7U8L7_9STRA</name>
<feature type="domain" description="Protein kinase" evidence="18">
    <location>
        <begin position="34"/>
        <end position="292"/>
    </location>
</feature>
<dbReference type="InterPro" id="IPR011992">
    <property type="entry name" value="EF-hand-dom_pair"/>
</dbReference>
<dbReference type="CDD" id="cd00051">
    <property type="entry name" value="EFh"/>
    <property type="match status" value="1"/>
</dbReference>
<evidence type="ECO:0000256" key="9">
    <source>
        <dbReference type="ARBA" id="ARBA00022777"/>
    </source>
</evidence>
<dbReference type="GO" id="GO:0004674">
    <property type="term" value="F:protein serine/threonine kinase activity"/>
    <property type="evidence" value="ECO:0007669"/>
    <property type="project" value="UniProtKB-KW"/>
</dbReference>
<keyword evidence="8 15" id="KW-0547">Nucleotide-binding</keyword>
<dbReference type="EMBL" id="JAQMWT010000544">
    <property type="protein sequence ID" value="KAJ8599800.1"/>
    <property type="molecule type" value="Genomic_DNA"/>
</dbReference>
<evidence type="ECO:0000256" key="13">
    <source>
        <dbReference type="ARBA" id="ARBA00047899"/>
    </source>
</evidence>
<dbReference type="SMART" id="SM00054">
    <property type="entry name" value="EFh"/>
    <property type="match status" value="3"/>
</dbReference>
<dbReference type="InterPro" id="IPR017441">
    <property type="entry name" value="Protein_kinase_ATP_BS"/>
</dbReference>
<evidence type="ECO:0000256" key="1">
    <source>
        <dbReference type="ARBA" id="ARBA00001946"/>
    </source>
</evidence>
<comment type="similarity">
    <text evidence="12">Belongs to the protein kinase superfamily. Ser/Thr protein kinase family. CDPK subfamily.</text>
</comment>
<dbReference type="AlphaFoldDB" id="A0AAD7U8L7"/>
<dbReference type="SUPFAM" id="SSF56112">
    <property type="entry name" value="Protein kinase-like (PK-like)"/>
    <property type="match status" value="1"/>
</dbReference>
<keyword evidence="10" id="KW-0106">Calcium</keyword>
<comment type="caution">
    <text evidence="20">The sequence shown here is derived from an EMBL/GenBank/DDBJ whole genome shotgun (WGS) entry which is preliminary data.</text>
</comment>
<dbReference type="Gene3D" id="1.10.238.10">
    <property type="entry name" value="EF-hand"/>
    <property type="match status" value="2"/>
</dbReference>
<feature type="domain" description="EF-hand" evidence="19">
    <location>
        <begin position="412"/>
        <end position="447"/>
    </location>
</feature>
<dbReference type="Pfam" id="PF00069">
    <property type="entry name" value="Pkinase"/>
    <property type="match status" value="1"/>
</dbReference>
<dbReference type="InterPro" id="IPR018247">
    <property type="entry name" value="EF_Hand_1_Ca_BS"/>
</dbReference>
<proteinExistence type="inferred from homology"/>
<dbReference type="PROSITE" id="PS00018">
    <property type="entry name" value="EF_HAND_1"/>
    <property type="match status" value="2"/>
</dbReference>
<dbReference type="CDD" id="cd05117">
    <property type="entry name" value="STKc_CAMK"/>
    <property type="match status" value="1"/>
</dbReference>
<evidence type="ECO:0000256" key="4">
    <source>
        <dbReference type="ARBA" id="ARBA00022527"/>
    </source>
</evidence>
<evidence type="ECO:0000313" key="21">
    <source>
        <dbReference type="Proteomes" id="UP001230188"/>
    </source>
</evidence>
<dbReference type="GO" id="GO:0043226">
    <property type="term" value="C:organelle"/>
    <property type="evidence" value="ECO:0007669"/>
    <property type="project" value="UniProtKB-ARBA"/>
</dbReference>
<evidence type="ECO:0000256" key="14">
    <source>
        <dbReference type="ARBA" id="ARBA00048679"/>
    </source>
</evidence>
<dbReference type="FunFam" id="1.10.238.10:FF:000178">
    <property type="entry name" value="Calmodulin-2 A"/>
    <property type="match status" value="1"/>
</dbReference>
<sequence length="472" mass="53016">MGNKPATGTRRRGEVPLSSSAASSRRSQLSRKYEVEDQLLGEGHYGTVRACRLRGDTNKRFAVKTIVKRRVARPELLKAEVEIMTKVKHPNIIRVVDVFDEKDHLHIVTELCTGGELFDRIIKKSPETFSEQSAAVVLRQILDAVDYCHSLDPPIAHRDLKPENFLFKDNSDSSTLKVIDFGLSKLCEDDQMESFVGTPYYVAPEVISRGYTLKCDIWSIGVVAYILFCGYPPFYGDTDCELYRRISAGKFPFPSPEWDDVSIEAKELVRLLLHKDEAKRPTAREAMDHAFFRTHGVDAASKAGIFVDQKVMAALASRMRKFVRASKFKRLALNVLSRSLEDSVLRRFEPIFNIFDKDGDGKISHAELDATISSHCTTVSTQALLEGIDISGDGIIDFSEFVAATVQRALYTQEHHISDTFAHFDRDSKGHISLKDLEDITGSKKIADVLIKESGDAQKISYNDFKSIIEAK</sequence>
<feature type="region of interest" description="Disordered" evidence="17">
    <location>
        <begin position="1"/>
        <end position="29"/>
    </location>
</feature>
<comment type="similarity">
    <text evidence="2">Belongs to the centrin family.</text>
</comment>
<gene>
    <name evidence="20" type="ORF">CTAYLR_003986</name>
</gene>
<dbReference type="InterPro" id="IPR000719">
    <property type="entry name" value="Prot_kinase_dom"/>
</dbReference>
<evidence type="ECO:0000256" key="7">
    <source>
        <dbReference type="ARBA" id="ARBA00022737"/>
    </source>
</evidence>
<comment type="catalytic activity">
    <reaction evidence="13">
        <text>L-threonyl-[protein] + ATP = O-phospho-L-threonyl-[protein] + ADP + H(+)</text>
        <dbReference type="Rhea" id="RHEA:46608"/>
        <dbReference type="Rhea" id="RHEA-COMP:11060"/>
        <dbReference type="Rhea" id="RHEA-COMP:11605"/>
        <dbReference type="ChEBI" id="CHEBI:15378"/>
        <dbReference type="ChEBI" id="CHEBI:30013"/>
        <dbReference type="ChEBI" id="CHEBI:30616"/>
        <dbReference type="ChEBI" id="CHEBI:61977"/>
        <dbReference type="ChEBI" id="CHEBI:456216"/>
        <dbReference type="EC" id="2.7.11.1"/>
    </reaction>
</comment>
<dbReference type="Gene3D" id="1.10.510.10">
    <property type="entry name" value="Transferase(Phosphotransferase) domain 1"/>
    <property type="match status" value="1"/>
</dbReference>
<evidence type="ECO:0000259" key="19">
    <source>
        <dbReference type="PROSITE" id="PS50222"/>
    </source>
</evidence>
<dbReference type="GO" id="GO:0005509">
    <property type="term" value="F:calcium ion binding"/>
    <property type="evidence" value="ECO:0007669"/>
    <property type="project" value="InterPro"/>
</dbReference>
<evidence type="ECO:0000256" key="10">
    <source>
        <dbReference type="ARBA" id="ARBA00022837"/>
    </source>
</evidence>
<evidence type="ECO:0000256" key="17">
    <source>
        <dbReference type="SAM" id="MobiDB-lite"/>
    </source>
</evidence>
<keyword evidence="9" id="KW-0418">Kinase</keyword>
<evidence type="ECO:0000256" key="3">
    <source>
        <dbReference type="ARBA" id="ARBA00012513"/>
    </source>
</evidence>
<feature type="domain" description="EF-hand" evidence="19">
    <location>
        <begin position="343"/>
        <end position="378"/>
    </location>
</feature>
<dbReference type="InterPro" id="IPR050205">
    <property type="entry name" value="CDPK_Ser/Thr_kinases"/>
</dbReference>
<evidence type="ECO:0000256" key="5">
    <source>
        <dbReference type="ARBA" id="ARBA00022679"/>
    </source>
</evidence>
<feature type="binding site" evidence="15">
    <location>
        <position position="68"/>
    </location>
    <ligand>
        <name>ATP</name>
        <dbReference type="ChEBI" id="CHEBI:30616"/>
    </ligand>
</feature>
<keyword evidence="4 16" id="KW-0723">Serine/threonine-protein kinase</keyword>
<dbReference type="FunFam" id="1.10.510.10:FF:000571">
    <property type="entry name" value="Maternal embryonic leucine zipper kinase"/>
    <property type="match status" value="1"/>
</dbReference>
<evidence type="ECO:0000256" key="6">
    <source>
        <dbReference type="ARBA" id="ARBA00022723"/>
    </source>
</evidence>
<evidence type="ECO:0000256" key="16">
    <source>
        <dbReference type="RuleBase" id="RU000304"/>
    </source>
</evidence>
<dbReference type="PANTHER" id="PTHR24349">
    <property type="entry name" value="SERINE/THREONINE-PROTEIN KINASE"/>
    <property type="match status" value="1"/>
</dbReference>
<evidence type="ECO:0000313" key="20">
    <source>
        <dbReference type="EMBL" id="KAJ8599800.1"/>
    </source>
</evidence>
<evidence type="ECO:0000256" key="15">
    <source>
        <dbReference type="PROSITE-ProRule" id="PRU10141"/>
    </source>
</evidence>